<dbReference type="PANTHER" id="PTHR43394">
    <property type="entry name" value="ATP-DEPENDENT PERMEASE MDL1, MITOCHONDRIAL"/>
    <property type="match status" value="1"/>
</dbReference>
<dbReference type="AlphaFoldDB" id="A0A382TQM0"/>
<dbReference type="Pfam" id="PF00664">
    <property type="entry name" value="ABC_membrane"/>
    <property type="match status" value="1"/>
</dbReference>
<organism evidence="7">
    <name type="scientific">marine metagenome</name>
    <dbReference type="NCBI Taxonomy" id="408172"/>
    <lineage>
        <taxon>unclassified sequences</taxon>
        <taxon>metagenomes</taxon>
        <taxon>ecological metagenomes</taxon>
    </lineage>
</organism>
<evidence type="ECO:0000256" key="3">
    <source>
        <dbReference type="ARBA" id="ARBA00022989"/>
    </source>
</evidence>
<keyword evidence="3 5" id="KW-1133">Transmembrane helix</keyword>
<dbReference type="GO" id="GO:0005524">
    <property type="term" value="F:ATP binding"/>
    <property type="evidence" value="ECO:0007669"/>
    <property type="project" value="InterPro"/>
</dbReference>
<accession>A0A382TQM0</accession>
<dbReference type="PANTHER" id="PTHR43394:SF1">
    <property type="entry name" value="ATP-BINDING CASSETTE SUB-FAMILY B MEMBER 10, MITOCHONDRIAL"/>
    <property type="match status" value="1"/>
</dbReference>
<evidence type="ECO:0000259" key="6">
    <source>
        <dbReference type="PROSITE" id="PS50929"/>
    </source>
</evidence>
<dbReference type="InterPro" id="IPR039421">
    <property type="entry name" value="Type_1_exporter"/>
</dbReference>
<evidence type="ECO:0000313" key="7">
    <source>
        <dbReference type="EMBL" id="SVD24359.1"/>
    </source>
</evidence>
<dbReference type="GO" id="GO:0016020">
    <property type="term" value="C:membrane"/>
    <property type="evidence" value="ECO:0007669"/>
    <property type="project" value="UniProtKB-SubCell"/>
</dbReference>
<evidence type="ECO:0000256" key="4">
    <source>
        <dbReference type="ARBA" id="ARBA00023136"/>
    </source>
</evidence>
<evidence type="ECO:0000256" key="1">
    <source>
        <dbReference type="ARBA" id="ARBA00004141"/>
    </source>
</evidence>
<dbReference type="Gene3D" id="1.20.1560.10">
    <property type="entry name" value="ABC transporter type 1, transmembrane domain"/>
    <property type="match status" value="1"/>
</dbReference>
<feature type="transmembrane region" description="Helical" evidence="5">
    <location>
        <begin position="99"/>
        <end position="122"/>
    </location>
</feature>
<feature type="non-terminal residue" evidence="7">
    <location>
        <position position="246"/>
    </location>
</feature>
<proteinExistence type="predicted"/>
<feature type="domain" description="ABC transmembrane type-1" evidence="6">
    <location>
        <begin position="60"/>
        <end position="246"/>
    </location>
</feature>
<feature type="transmembrane region" description="Helical" evidence="5">
    <location>
        <begin position="56"/>
        <end position="79"/>
    </location>
</feature>
<comment type="subcellular location">
    <subcellularLocation>
        <location evidence="1">Membrane</location>
        <topology evidence="1">Multi-pass membrane protein</topology>
    </subcellularLocation>
</comment>
<dbReference type="InterPro" id="IPR036640">
    <property type="entry name" value="ABC1_TM_sf"/>
</dbReference>
<dbReference type="GO" id="GO:0015421">
    <property type="term" value="F:ABC-type oligopeptide transporter activity"/>
    <property type="evidence" value="ECO:0007669"/>
    <property type="project" value="TreeGrafter"/>
</dbReference>
<feature type="transmembrane region" description="Helical" evidence="5">
    <location>
        <begin position="201"/>
        <end position="220"/>
    </location>
</feature>
<gene>
    <name evidence="7" type="ORF">METZ01_LOCUS377213</name>
</gene>
<evidence type="ECO:0000256" key="2">
    <source>
        <dbReference type="ARBA" id="ARBA00022692"/>
    </source>
</evidence>
<dbReference type="InterPro" id="IPR011527">
    <property type="entry name" value="ABC1_TM_dom"/>
</dbReference>
<reference evidence="7" key="1">
    <citation type="submission" date="2018-05" db="EMBL/GenBank/DDBJ databases">
        <authorList>
            <person name="Lanie J.A."/>
            <person name="Ng W.-L."/>
            <person name="Kazmierczak K.M."/>
            <person name="Andrzejewski T.M."/>
            <person name="Davidsen T.M."/>
            <person name="Wayne K.J."/>
            <person name="Tettelin H."/>
            <person name="Glass J.I."/>
            <person name="Rusch D."/>
            <person name="Podicherti R."/>
            <person name="Tsui H.-C.T."/>
            <person name="Winkler M.E."/>
        </authorList>
    </citation>
    <scope>NUCLEOTIDE SEQUENCE</scope>
</reference>
<dbReference type="EMBL" id="UINC01138430">
    <property type="protein sequence ID" value="SVD24359.1"/>
    <property type="molecule type" value="Genomic_DNA"/>
</dbReference>
<keyword evidence="2 5" id="KW-0812">Transmembrane</keyword>
<protein>
    <recommendedName>
        <fullName evidence="6">ABC transmembrane type-1 domain-containing protein</fullName>
    </recommendedName>
</protein>
<feature type="transmembrane region" description="Helical" evidence="5">
    <location>
        <begin position="178"/>
        <end position="195"/>
    </location>
</feature>
<evidence type="ECO:0000256" key="5">
    <source>
        <dbReference type="SAM" id="Phobius"/>
    </source>
</evidence>
<keyword evidence="4 5" id="KW-0472">Membrane</keyword>
<dbReference type="SUPFAM" id="SSF90123">
    <property type="entry name" value="ABC transporter transmembrane region"/>
    <property type="match status" value="1"/>
</dbReference>
<sequence length="246" mass="27828">MSSKTLLFMNRRDSDIALPPGAVAPPAEVTEEEMFSTVFNETVVRRFMRFIAPYKLMVTASFLAVMFFTVSQVSLPIIVQMTLDQEITFWGKGLQSLNAGLVLFAVMIGINFLSHFFMEFLVSRVAQRLLFDLRRSMFEHLQRVSLSFMDKTEVGRLMSRLQGDVGALQEFLETSVHAFGDFVLLLGIVVVLLWMDPRLGAMTLALLPVLVVIRYFWLPVARRAFVKARITSSIVTGTMCENIRGV</sequence>
<name>A0A382TQM0_9ZZZZ</name>
<dbReference type="PROSITE" id="PS50929">
    <property type="entry name" value="ABC_TM1F"/>
    <property type="match status" value="1"/>
</dbReference>